<dbReference type="Proteomes" id="UP001268864">
    <property type="component" value="Unassembled WGS sequence"/>
</dbReference>
<evidence type="ECO:0000256" key="1">
    <source>
        <dbReference type="SAM" id="MobiDB-lite"/>
    </source>
</evidence>
<dbReference type="Gene3D" id="2.60.120.380">
    <property type="match status" value="3"/>
</dbReference>
<protein>
    <recommendedName>
        <fullName evidence="4">Peptidase C-terminal archaeal/bacterial domain-containing protein</fullName>
    </recommendedName>
</protein>
<reference evidence="2 3" key="1">
    <citation type="submission" date="2022-06" db="EMBL/GenBank/DDBJ databases">
        <title>Halomicroarcula sp. a new haloarchaeum isolate from saline soil.</title>
        <authorList>
            <person name="Strakova D."/>
            <person name="Galisteo C."/>
            <person name="Sanchez-Porro C."/>
            <person name="Ventosa A."/>
        </authorList>
    </citation>
    <scope>NUCLEOTIDE SEQUENCE [LARGE SCALE GENOMIC DNA]</scope>
    <source>
        <strain evidence="2 3">S3CR25-11</strain>
    </source>
</reference>
<comment type="caution">
    <text evidence="2">The sequence shown here is derived from an EMBL/GenBank/DDBJ whole genome shotgun (WGS) entry which is preliminary data.</text>
</comment>
<proteinExistence type="predicted"/>
<evidence type="ECO:0000313" key="2">
    <source>
        <dbReference type="EMBL" id="MDS0281176.1"/>
    </source>
</evidence>
<organism evidence="2 3">
    <name type="scientific">Haloarcula onubensis</name>
    <dbReference type="NCBI Taxonomy" id="2950539"/>
    <lineage>
        <taxon>Archaea</taxon>
        <taxon>Methanobacteriati</taxon>
        <taxon>Methanobacteriota</taxon>
        <taxon>Stenosarchaea group</taxon>
        <taxon>Halobacteria</taxon>
        <taxon>Halobacteriales</taxon>
        <taxon>Haloarculaceae</taxon>
        <taxon>Haloarcula</taxon>
    </lineage>
</organism>
<evidence type="ECO:0000313" key="3">
    <source>
        <dbReference type="Proteomes" id="UP001268864"/>
    </source>
</evidence>
<feature type="compositionally biased region" description="Low complexity" evidence="1">
    <location>
        <begin position="50"/>
        <end position="61"/>
    </location>
</feature>
<feature type="region of interest" description="Disordered" evidence="1">
    <location>
        <begin position="27"/>
        <end position="86"/>
    </location>
</feature>
<dbReference type="PROSITE" id="PS51318">
    <property type="entry name" value="TAT"/>
    <property type="match status" value="1"/>
</dbReference>
<keyword evidence="3" id="KW-1185">Reference proteome</keyword>
<sequence length="411" mass="42796">MATDDSYRTRRRFLTAGASLAAAVALSGCTGGGGSEDDADDEENDENESETTATETETETGPVLDDISGEYTLADGDGTAPTGELAKPLTFQGTSGETVTLLLKSSAVDPVLVLEGPDDGVVAQNDDTPKNTNSRIQTTLEASGEYTVWCGSYFGSTGEFEFTLRRGEPPFSGEGTAEPISYGDSRDLSLEAGDGTDPKYFDLARPLTFRGSSGETVTVEMDSPAFVAHLLLTGPDGSVVSEDGSIFGESAIQQTLSADGQYTIWAGSRDGDATGDFTLSLTEGVQTPSNQSSSNQSSGDPVPISYGQSGTFTLEGGDGTDPDGDLSKPFSFQGSSGDEVVITMTSAEFDTYLLLEGPSGAVVARNDDITLASNTNSRIRTTLGASGEYTVWCGSWLGSETGTFDLSLTLQ</sequence>
<dbReference type="InterPro" id="IPR006311">
    <property type="entry name" value="TAT_signal"/>
</dbReference>
<evidence type="ECO:0008006" key="4">
    <source>
        <dbReference type="Google" id="ProtNLM"/>
    </source>
</evidence>
<feature type="compositionally biased region" description="Acidic residues" evidence="1">
    <location>
        <begin position="35"/>
        <end position="49"/>
    </location>
</feature>
<dbReference type="EMBL" id="JAMQOS010000001">
    <property type="protein sequence ID" value="MDS0281176.1"/>
    <property type="molecule type" value="Genomic_DNA"/>
</dbReference>
<feature type="region of interest" description="Disordered" evidence="1">
    <location>
        <begin position="283"/>
        <end position="328"/>
    </location>
</feature>
<gene>
    <name evidence="2" type="ORF">NDI86_03515</name>
</gene>
<feature type="compositionally biased region" description="Low complexity" evidence="1">
    <location>
        <begin position="289"/>
        <end position="298"/>
    </location>
</feature>
<name>A0ABU2FKA1_9EURY</name>
<accession>A0ABU2FKA1</accession>
<dbReference type="RefSeq" id="WP_310899012.1">
    <property type="nucleotide sequence ID" value="NZ_JAMQOS010000001.1"/>
</dbReference>